<dbReference type="GO" id="GO:0006420">
    <property type="term" value="P:arginyl-tRNA aminoacylation"/>
    <property type="evidence" value="ECO:0007669"/>
    <property type="project" value="InterPro"/>
</dbReference>
<feature type="domain" description="DALR anticodon binding" evidence="11">
    <location>
        <begin position="477"/>
        <end position="604"/>
    </location>
</feature>
<sequence>MASIRSIISSRLSHSISKVIPGLRTKAIVNPEHQANWHYSSPSAIQIFNQNKKKSGVLPDSLDSCHKIATEISADLMNDNNVFEKVELAQLGRGPSEKSPFFMNFFLKTSCIEEVIKKTIAEEVSFSTEPSKILIDFSSPNIAKNMHVGHLRSTIIGDSISRVLEFTGNDVQRINHIGDWGTQFGMLITHLDSAFPNYLDEVPSIDDLQSFYQEAKRKFDQDPKFQERARRAVVNLQKGEQKEISAWKVICKISKVQYDNIYKRLDIKIKDVGESFYNDMIPSIISDLERKKIIVESDGCKCIFVKNDEIPLIIRKSDGGYTYDSTDLAAINYRFNQLGVDKIIYLTDIGQRDHFTKIFKAAHMSGIYDPKVQTATHLGLGLMRGDDGGKIKSRSGESVKLNELLDEATFRAKEILLERQNLPNTHNDLEKVDINDIAEKIAMNSIKYFDLKQSRASSYKFSYDRMLDTKGNTGVYITYMYARICSIIRRCYPKDSNLEDSVSRIREEFLLSPSLLSLQTPEEISLCLAIARFYESIEDTLIDYQLSKICDNLYNISVKFAEFYQTNKVLNHENQTSRLIILLAAKLTMERQMELLGMKSIENI</sequence>
<dbReference type="InterPro" id="IPR036695">
    <property type="entry name" value="Arg-tRNA-synth_N_sf"/>
</dbReference>
<dbReference type="CDD" id="cd00671">
    <property type="entry name" value="ArgRS_core"/>
    <property type="match status" value="1"/>
</dbReference>
<gene>
    <name evidence="12" type="ORF">ECRASSUSDP1_LOCUS3934</name>
</gene>
<keyword evidence="5 10" id="KW-0067">ATP-binding</keyword>
<evidence type="ECO:0000256" key="1">
    <source>
        <dbReference type="ARBA" id="ARBA00005594"/>
    </source>
</evidence>
<protein>
    <recommendedName>
        <fullName evidence="2">arginine--tRNA ligase</fullName>
        <ecNumber evidence="2">6.1.1.19</ecNumber>
    </recommendedName>
    <alternativeName>
        <fullName evidence="8">Arginyl-tRNA synthetase</fullName>
    </alternativeName>
</protein>
<dbReference type="SUPFAM" id="SSF47323">
    <property type="entry name" value="Anticodon-binding domain of a subclass of class I aminoacyl-tRNA synthetases"/>
    <property type="match status" value="1"/>
</dbReference>
<dbReference type="InterPro" id="IPR014729">
    <property type="entry name" value="Rossmann-like_a/b/a_fold"/>
</dbReference>
<dbReference type="InterPro" id="IPR008909">
    <property type="entry name" value="DALR_anticod-bd"/>
</dbReference>
<dbReference type="GO" id="GO:0005737">
    <property type="term" value="C:cytoplasm"/>
    <property type="evidence" value="ECO:0007669"/>
    <property type="project" value="InterPro"/>
</dbReference>
<evidence type="ECO:0000256" key="8">
    <source>
        <dbReference type="ARBA" id="ARBA00033033"/>
    </source>
</evidence>
<evidence type="ECO:0000256" key="2">
    <source>
        <dbReference type="ARBA" id="ARBA00012837"/>
    </source>
</evidence>
<dbReference type="InterPro" id="IPR035684">
    <property type="entry name" value="ArgRS_core"/>
</dbReference>
<evidence type="ECO:0000256" key="10">
    <source>
        <dbReference type="RuleBase" id="RU363038"/>
    </source>
</evidence>
<dbReference type="InterPro" id="IPR001278">
    <property type="entry name" value="Arg-tRNA-ligase"/>
</dbReference>
<dbReference type="HAMAP" id="MF_00123">
    <property type="entry name" value="Arg_tRNA_synth"/>
    <property type="match status" value="1"/>
</dbReference>
<evidence type="ECO:0000256" key="6">
    <source>
        <dbReference type="ARBA" id="ARBA00022917"/>
    </source>
</evidence>
<evidence type="ECO:0000256" key="4">
    <source>
        <dbReference type="ARBA" id="ARBA00022741"/>
    </source>
</evidence>
<accession>A0AAD1X9R7</accession>
<comment type="catalytic activity">
    <reaction evidence="9">
        <text>tRNA(Arg) + L-arginine + ATP = L-arginyl-tRNA(Arg) + AMP + diphosphate</text>
        <dbReference type="Rhea" id="RHEA:20301"/>
        <dbReference type="Rhea" id="RHEA-COMP:9658"/>
        <dbReference type="Rhea" id="RHEA-COMP:9673"/>
        <dbReference type="ChEBI" id="CHEBI:30616"/>
        <dbReference type="ChEBI" id="CHEBI:32682"/>
        <dbReference type="ChEBI" id="CHEBI:33019"/>
        <dbReference type="ChEBI" id="CHEBI:78442"/>
        <dbReference type="ChEBI" id="CHEBI:78513"/>
        <dbReference type="ChEBI" id="CHEBI:456215"/>
        <dbReference type="EC" id="6.1.1.19"/>
    </reaction>
</comment>
<dbReference type="Gene3D" id="3.30.1360.70">
    <property type="entry name" value="Arginyl tRNA synthetase N-terminal domain"/>
    <property type="match status" value="1"/>
</dbReference>
<keyword evidence="7 10" id="KW-0030">Aminoacyl-tRNA synthetase</keyword>
<dbReference type="Gene3D" id="1.10.730.10">
    <property type="entry name" value="Isoleucyl-tRNA Synthetase, Domain 1"/>
    <property type="match status" value="1"/>
</dbReference>
<dbReference type="AlphaFoldDB" id="A0AAD1X9R7"/>
<dbReference type="GO" id="GO:0005524">
    <property type="term" value="F:ATP binding"/>
    <property type="evidence" value="ECO:0007669"/>
    <property type="project" value="UniProtKB-KW"/>
</dbReference>
<evidence type="ECO:0000259" key="11">
    <source>
        <dbReference type="SMART" id="SM00836"/>
    </source>
</evidence>
<dbReference type="NCBIfam" id="TIGR00456">
    <property type="entry name" value="argS"/>
    <property type="match status" value="1"/>
</dbReference>
<proteinExistence type="inferred from homology"/>
<dbReference type="EMBL" id="CAMPGE010003765">
    <property type="protein sequence ID" value="CAI2362610.1"/>
    <property type="molecule type" value="Genomic_DNA"/>
</dbReference>
<evidence type="ECO:0000256" key="5">
    <source>
        <dbReference type="ARBA" id="ARBA00022840"/>
    </source>
</evidence>
<dbReference type="Proteomes" id="UP001295684">
    <property type="component" value="Unassembled WGS sequence"/>
</dbReference>
<keyword evidence="13" id="KW-1185">Reference proteome</keyword>
<reference evidence="12" key="1">
    <citation type="submission" date="2023-07" db="EMBL/GenBank/DDBJ databases">
        <authorList>
            <consortium name="AG Swart"/>
            <person name="Singh M."/>
            <person name="Singh A."/>
            <person name="Seah K."/>
            <person name="Emmerich C."/>
        </authorList>
    </citation>
    <scope>NUCLEOTIDE SEQUENCE</scope>
    <source>
        <strain evidence="12">DP1</strain>
    </source>
</reference>
<dbReference type="PANTHER" id="PTHR11956">
    <property type="entry name" value="ARGINYL-TRNA SYNTHETASE"/>
    <property type="match status" value="1"/>
</dbReference>
<dbReference type="PRINTS" id="PR01038">
    <property type="entry name" value="TRNASYNTHARG"/>
</dbReference>
<dbReference type="InterPro" id="IPR001412">
    <property type="entry name" value="aa-tRNA-synth_I_CS"/>
</dbReference>
<dbReference type="PROSITE" id="PS00178">
    <property type="entry name" value="AA_TRNA_LIGASE_I"/>
    <property type="match status" value="1"/>
</dbReference>
<dbReference type="SUPFAM" id="SSF52374">
    <property type="entry name" value="Nucleotidylyl transferase"/>
    <property type="match status" value="1"/>
</dbReference>
<evidence type="ECO:0000256" key="7">
    <source>
        <dbReference type="ARBA" id="ARBA00023146"/>
    </source>
</evidence>
<dbReference type="FunFam" id="3.40.50.620:FF:000116">
    <property type="entry name" value="Arginine--tRNA ligase"/>
    <property type="match status" value="1"/>
</dbReference>
<name>A0AAD1X9R7_EUPCR</name>
<dbReference type="SMART" id="SM00836">
    <property type="entry name" value="DALR_1"/>
    <property type="match status" value="1"/>
</dbReference>
<evidence type="ECO:0000313" key="12">
    <source>
        <dbReference type="EMBL" id="CAI2362610.1"/>
    </source>
</evidence>
<keyword evidence="6 10" id="KW-0648">Protein biosynthesis</keyword>
<evidence type="ECO:0000256" key="9">
    <source>
        <dbReference type="ARBA" id="ARBA00049339"/>
    </source>
</evidence>
<evidence type="ECO:0000313" key="13">
    <source>
        <dbReference type="Proteomes" id="UP001295684"/>
    </source>
</evidence>
<comment type="similarity">
    <text evidence="1 10">Belongs to the class-I aminoacyl-tRNA synthetase family.</text>
</comment>
<comment type="caution">
    <text evidence="12">The sequence shown here is derived from an EMBL/GenBank/DDBJ whole genome shotgun (WGS) entry which is preliminary data.</text>
</comment>
<dbReference type="Gene3D" id="3.40.50.620">
    <property type="entry name" value="HUPs"/>
    <property type="match status" value="1"/>
</dbReference>
<evidence type="ECO:0000256" key="3">
    <source>
        <dbReference type="ARBA" id="ARBA00022598"/>
    </source>
</evidence>
<dbReference type="GO" id="GO:0004814">
    <property type="term" value="F:arginine-tRNA ligase activity"/>
    <property type="evidence" value="ECO:0007669"/>
    <property type="project" value="UniProtKB-EC"/>
</dbReference>
<dbReference type="Pfam" id="PF05746">
    <property type="entry name" value="DALR_1"/>
    <property type="match status" value="1"/>
</dbReference>
<keyword evidence="3 10" id="KW-0436">Ligase</keyword>
<organism evidence="12 13">
    <name type="scientific">Euplotes crassus</name>
    <dbReference type="NCBI Taxonomy" id="5936"/>
    <lineage>
        <taxon>Eukaryota</taxon>
        <taxon>Sar</taxon>
        <taxon>Alveolata</taxon>
        <taxon>Ciliophora</taxon>
        <taxon>Intramacronucleata</taxon>
        <taxon>Spirotrichea</taxon>
        <taxon>Hypotrichia</taxon>
        <taxon>Euplotida</taxon>
        <taxon>Euplotidae</taxon>
        <taxon>Moneuplotes</taxon>
    </lineage>
</organism>
<dbReference type="Pfam" id="PF00750">
    <property type="entry name" value="tRNA-synt_1d"/>
    <property type="match status" value="1"/>
</dbReference>
<dbReference type="EC" id="6.1.1.19" evidence="2"/>
<dbReference type="PANTHER" id="PTHR11956:SF5">
    <property type="entry name" value="ARGININE--TRNA LIGASE, CYTOPLASMIC"/>
    <property type="match status" value="1"/>
</dbReference>
<dbReference type="InterPro" id="IPR009080">
    <property type="entry name" value="tRNAsynth_Ia_anticodon-bd"/>
</dbReference>
<keyword evidence="4 10" id="KW-0547">Nucleotide-binding</keyword>